<dbReference type="AlphaFoldDB" id="A0A2T4U1P8"/>
<organism evidence="1 2">
    <name type="scientific">Candidatus Methylomirabilis limnetica</name>
    <dbReference type="NCBI Taxonomy" id="2033718"/>
    <lineage>
        <taxon>Bacteria</taxon>
        <taxon>Candidatus Methylomirabilota</taxon>
        <taxon>Candidatus Methylomirabilia</taxon>
        <taxon>Candidatus Methylomirabilales</taxon>
        <taxon>Candidatus Methylomirabilaceae</taxon>
        <taxon>Candidatus Methylomirabilis</taxon>
    </lineage>
</organism>
<dbReference type="Proteomes" id="UP000241436">
    <property type="component" value="Unassembled WGS sequence"/>
</dbReference>
<dbReference type="EMBL" id="NVQC01000001">
    <property type="protein sequence ID" value="PTL37268.1"/>
    <property type="molecule type" value="Genomic_DNA"/>
</dbReference>
<reference evidence="1 2" key="1">
    <citation type="submission" date="2017-09" db="EMBL/GenBank/DDBJ databases">
        <title>Bloom of a denitrifying methanotroph, Candidatus Methylomirabilis limnetica, in a deep stratified lake.</title>
        <authorList>
            <person name="Graf J.S."/>
            <person name="Marchant H.K."/>
            <person name="Tienken D."/>
            <person name="Hach P.F."/>
            <person name="Brand A."/>
            <person name="Schubert C.J."/>
            <person name="Kuypers M.M."/>
            <person name="Milucka J."/>
        </authorList>
    </citation>
    <scope>NUCLEOTIDE SEQUENCE [LARGE SCALE GENOMIC DNA]</scope>
    <source>
        <strain evidence="1 2">Zug</strain>
    </source>
</reference>
<comment type="caution">
    <text evidence="1">The sequence shown here is derived from an EMBL/GenBank/DDBJ whole genome shotgun (WGS) entry which is preliminary data.</text>
</comment>
<evidence type="ECO:0000313" key="2">
    <source>
        <dbReference type="Proteomes" id="UP000241436"/>
    </source>
</evidence>
<evidence type="ECO:0000313" key="1">
    <source>
        <dbReference type="EMBL" id="PTL37268.1"/>
    </source>
</evidence>
<proteinExistence type="predicted"/>
<accession>A0A2T4U1P8</accession>
<name>A0A2T4U1P8_9BACT</name>
<gene>
    <name evidence="1" type="ORF">CLG94_00020</name>
</gene>
<sequence length="84" mass="8895">MGASLLLSLSACGFPVWRDQALLEVAEGRWHVDPEQVPPGGAPSQTIEFYDAGGRHVGYGKVQGGTAEFFNADGSRAGFGKSRQ</sequence>
<protein>
    <submittedName>
        <fullName evidence="1">Uncharacterized protein</fullName>
    </submittedName>
</protein>
<keyword evidence="2" id="KW-1185">Reference proteome</keyword>
<reference evidence="2" key="2">
    <citation type="journal article" date="2018" name="Environ. Microbiol.">
        <title>Bloom of a denitrifying methanotroph, 'Candidatus Methylomirabilis limnetica', in a deep stratified lake.</title>
        <authorList>
            <person name="Graf J.S."/>
            <person name="Mayr M.J."/>
            <person name="Marchant H.K."/>
            <person name="Tienken D."/>
            <person name="Hach P.F."/>
            <person name="Brand A."/>
            <person name="Schubert C.J."/>
            <person name="Kuypers M.M."/>
            <person name="Milucka J."/>
        </authorList>
    </citation>
    <scope>NUCLEOTIDE SEQUENCE [LARGE SCALE GENOMIC DNA]</scope>
    <source>
        <strain evidence="2">Zug</strain>
    </source>
</reference>